<dbReference type="PROSITE" id="PS00028">
    <property type="entry name" value="ZINC_FINGER_C2H2_1"/>
    <property type="match status" value="4"/>
</dbReference>
<dbReference type="PROSITE" id="PS50157">
    <property type="entry name" value="ZINC_FINGER_C2H2_2"/>
    <property type="match status" value="4"/>
</dbReference>
<evidence type="ECO:0000313" key="4">
    <source>
        <dbReference type="EMBL" id="PIN17312.1"/>
    </source>
</evidence>
<dbReference type="SUPFAM" id="SSF57667">
    <property type="entry name" value="beta-beta-alpha zinc fingers"/>
    <property type="match status" value="2"/>
</dbReference>
<evidence type="ECO:0000259" key="3">
    <source>
        <dbReference type="PROSITE" id="PS50157"/>
    </source>
</evidence>
<feature type="domain" description="C2H2-type" evidence="3">
    <location>
        <begin position="333"/>
        <end position="355"/>
    </location>
</feature>
<protein>
    <recommendedName>
        <fullName evidence="3">C2H2-type domain-containing protein</fullName>
    </recommendedName>
</protein>
<dbReference type="Gene3D" id="3.30.160.60">
    <property type="entry name" value="Classic Zinc Finger"/>
    <property type="match status" value="2"/>
</dbReference>
<feature type="domain" description="C2H2-type" evidence="3">
    <location>
        <begin position="282"/>
        <end position="309"/>
    </location>
</feature>
<dbReference type="OrthoDB" id="9451254at2759"/>
<evidence type="ECO:0000256" key="2">
    <source>
        <dbReference type="SAM" id="MobiDB-lite"/>
    </source>
</evidence>
<organism evidence="4 5">
    <name type="scientific">Handroanthus impetiginosus</name>
    <dbReference type="NCBI Taxonomy" id="429701"/>
    <lineage>
        <taxon>Eukaryota</taxon>
        <taxon>Viridiplantae</taxon>
        <taxon>Streptophyta</taxon>
        <taxon>Embryophyta</taxon>
        <taxon>Tracheophyta</taxon>
        <taxon>Spermatophyta</taxon>
        <taxon>Magnoliopsida</taxon>
        <taxon>eudicotyledons</taxon>
        <taxon>Gunneridae</taxon>
        <taxon>Pentapetalae</taxon>
        <taxon>asterids</taxon>
        <taxon>lamiids</taxon>
        <taxon>Lamiales</taxon>
        <taxon>Bignoniaceae</taxon>
        <taxon>Crescentiina</taxon>
        <taxon>Tabebuia alliance</taxon>
        <taxon>Handroanthus</taxon>
    </lineage>
</organism>
<dbReference type="InterPro" id="IPR013087">
    <property type="entry name" value="Znf_C2H2_type"/>
</dbReference>
<keyword evidence="1" id="KW-0863">Zinc-finger</keyword>
<gene>
    <name evidence="4" type="ORF">CDL12_10025</name>
</gene>
<accession>A0A2G9HIF7</accession>
<dbReference type="GO" id="GO:0008270">
    <property type="term" value="F:zinc ion binding"/>
    <property type="evidence" value="ECO:0007669"/>
    <property type="project" value="UniProtKB-KW"/>
</dbReference>
<keyword evidence="5" id="KW-1185">Reference proteome</keyword>
<dbReference type="STRING" id="429701.A0A2G9HIF7"/>
<sequence length="406" mass="46124">MDKNQHVCKYCNKIFPCGRSLGGHMRSHLINLSSSGHRKTDEKLPKKKLPPSVNGKSSFKTDFSMENPEKPNKSLKSSEEDTLLQEKLCKECGKSFHSWKALFGHMKCHSVSDRRKLIIESESDYETATPLCKKKRSDRMKRYTVMTTNSSSLNFSPCVSEIDQQEQEEVALSLIILSRDKGDWGHINSFLNTSNNSSEQFSTNKIIGALEMNSKSESLKFKKLKNEKNNLESEVHSPKNLIKESGLNEFEADIKKNKSRKRKFLDMNDYETCQDFEKKSKFTCSICKKAFSSYQALGGHRASHKKFKGCCAPSSEAENSPNQSPNISENKDHECPICFKVFSSGQALGGHKRSHLVCDQSKVNPSVESRDVRNFLDLNLPAPVEEECDDFKPWWKHEPLFGLISS</sequence>
<feature type="domain" description="C2H2-type" evidence="3">
    <location>
        <begin position="87"/>
        <end position="114"/>
    </location>
</feature>
<dbReference type="SMART" id="SM00355">
    <property type="entry name" value="ZnF_C2H2"/>
    <property type="match status" value="4"/>
</dbReference>
<reference evidence="5" key="1">
    <citation type="journal article" date="2018" name="Gigascience">
        <title>Genome assembly of the Pink Ipe (Handroanthus impetiginosus, Bignoniaceae), a highly valued, ecologically keystone Neotropical timber forest tree.</title>
        <authorList>
            <person name="Silva-Junior O.B."/>
            <person name="Grattapaglia D."/>
            <person name="Novaes E."/>
            <person name="Collevatti R.G."/>
        </authorList>
    </citation>
    <scope>NUCLEOTIDE SEQUENCE [LARGE SCALE GENOMIC DNA]</scope>
    <source>
        <strain evidence="5">cv. UFG-1</strain>
    </source>
</reference>
<dbReference type="PANTHER" id="PTHR46869">
    <property type="entry name" value="C2H2-LIKE ZINC FINGER PROTEIN"/>
    <property type="match status" value="1"/>
</dbReference>
<feature type="region of interest" description="Disordered" evidence="2">
    <location>
        <begin position="32"/>
        <end position="79"/>
    </location>
</feature>
<evidence type="ECO:0000256" key="1">
    <source>
        <dbReference type="PROSITE-ProRule" id="PRU00042"/>
    </source>
</evidence>
<keyword evidence="1" id="KW-0479">Metal-binding</keyword>
<feature type="compositionally biased region" description="Basic and acidic residues" evidence="2">
    <location>
        <begin position="67"/>
        <end position="79"/>
    </location>
</feature>
<dbReference type="AlphaFoldDB" id="A0A2G9HIF7"/>
<proteinExistence type="predicted"/>
<feature type="domain" description="C2H2-type" evidence="3">
    <location>
        <begin position="6"/>
        <end position="28"/>
    </location>
</feature>
<dbReference type="PANTHER" id="PTHR46869:SF6">
    <property type="entry name" value="C2H2-TYPE DOMAIN-CONTAINING PROTEIN"/>
    <property type="match status" value="1"/>
</dbReference>
<dbReference type="Proteomes" id="UP000231279">
    <property type="component" value="Unassembled WGS sequence"/>
</dbReference>
<dbReference type="Pfam" id="PF13912">
    <property type="entry name" value="zf-C2H2_6"/>
    <property type="match status" value="4"/>
</dbReference>
<name>A0A2G9HIF7_9LAMI</name>
<dbReference type="InterPro" id="IPR036236">
    <property type="entry name" value="Znf_C2H2_sf"/>
</dbReference>
<comment type="caution">
    <text evidence="4">The sequence shown here is derived from an EMBL/GenBank/DDBJ whole genome shotgun (WGS) entry which is preliminary data.</text>
</comment>
<dbReference type="EMBL" id="NKXS01001691">
    <property type="protein sequence ID" value="PIN17312.1"/>
    <property type="molecule type" value="Genomic_DNA"/>
</dbReference>
<keyword evidence="1" id="KW-0862">Zinc</keyword>
<evidence type="ECO:0000313" key="5">
    <source>
        <dbReference type="Proteomes" id="UP000231279"/>
    </source>
</evidence>